<evidence type="ECO:0000256" key="5">
    <source>
        <dbReference type="ARBA" id="ARBA00022553"/>
    </source>
</evidence>
<keyword evidence="7 15" id="KW-0479">Metal-binding</keyword>
<dbReference type="Gene3D" id="2.70.150.10">
    <property type="entry name" value="Calcium-transporting ATPase, cytoplasmic transduction domain A"/>
    <property type="match status" value="1"/>
</dbReference>
<feature type="domain" description="HMA" evidence="16">
    <location>
        <begin position="97"/>
        <end position="163"/>
    </location>
</feature>
<dbReference type="InterPro" id="IPR018303">
    <property type="entry name" value="ATPase_P-typ_P_site"/>
</dbReference>
<dbReference type="RefSeq" id="WP_123399644.1">
    <property type="nucleotide sequence ID" value="NZ_RJVI01000001.1"/>
</dbReference>
<dbReference type="FunFam" id="2.70.150.10:FF:000020">
    <property type="entry name" value="Copper-exporting P-type ATPase A"/>
    <property type="match status" value="1"/>
</dbReference>
<feature type="transmembrane region" description="Helical" evidence="15">
    <location>
        <begin position="430"/>
        <end position="450"/>
    </location>
</feature>
<dbReference type="GO" id="GO:0060003">
    <property type="term" value="P:copper ion export"/>
    <property type="evidence" value="ECO:0007669"/>
    <property type="project" value="UniProtKB-ARBA"/>
</dbReference>
<keyword evidence="13" id="KW-0406">Ion transport</keyword>
<evidence type="ECO:0000256" key="4">
    <source>
        <dbReference type="ARBA" id="ARBA00022475"/>
    </source>
</evidence>
<feature type="transmembrane region" description="Helical" evidence="15">
    <location>
        <begin position="214"/>
        <end position="232"/>
    </location>
</feature>
<comment type="similarity">
    <text evidence="2 15">Belongs to the cation transport ATPase (P-type) (TC 3.A.3) family. Type IB subfamily.</text>
</comment>
<evidence type="ECO:0000256" key="12">
    <source>
        <dbReference type="ARBA" id="ARBA00022989"/>
    </source>
</evidence>
<evidence type="ECO:0000256" key="1">
    <source>
        <dbReference type="ARBA" id="ARBA00004651"/>
    </source>
</evidence>
<dbReference type="InterPro" id="IPR027256">
    <property type="entry name" value="P-typ_ATPase_IB"/>
</dbReference>
<dbReference type="PRINTS" id="PR00120">
    <property type="entry name" value="HATPASE"/>
</dbReference>
<dbReference type="NCBIfam" id="TIGR01525">
    <property type="entry name" value="ATPase-IB_hvy"/>
    <property type="match status" value="1"/>
</dbReference>
<dbReference type="NCBIfam" id="TIGR01494">
    <property type="entry name" value="ATPase_P-type"/>
    <property type="match status" value="1"/>
</dbReference>
<dbReference type="PROSITE" id="PS50846">
    <property type="entry name" value="HMA_2"/>
    <property type="match status" value="1"/>
</dbReference>
<evidence type="ECO:0000313" key="17">
    <source>
        <dbReference type="EMBL" id="ROR34455.1"/>
    </source>
</evidence>
<dbReference type="GO" id="GO:0005524">
    <property type="term" value="F:ATP binding"/>
    <property type="evidence" value="ECO:0007669"/>
    <property type="project" value="UniProtKB-UniRule"/>
</dbReference>
<dbReference type="Proteomes" id="UP000276634">
    <property type="component" value="Unassembled WGS sequence"/>
</dbReference>
<feature type="transmembrane region" description="Helical" evidence="15">
    <location>
        <begin position="253"/>
        <end position="272"/>
    </location>
</feature>
<dbReference type="GO" id="GO:0005507">
    <property type="term" value="F:copper ion binding"/>
    <property type="evidence" value="ECO:0007669"/>
    <property type="project" value="TreeGrafter"/>
</dbReference>
<evidence type="ECO:0000313" key="18">
    <source>
        <dbReference type="Proteomes" id="UP000276634"/>
    </source>
</evidence>
<dbReference type="EMBL" id="RJVI01000001">
    <property type="protein sequence ID" value="ROR34455.1"/>
    <property type="molecule type" value="Genomic_DNA"/>
</dbReference>
<dbReference type="Gene3D" id="3.30.70.100">
    <property type="match status" value="1"/>
</dbReference>
<evidence type="ECO:0000256" key="15">
    <source>
        <dbReference type="RuleBase" id="RU362081"/>
    </source>
</evidence>
<dbReference type="Gene3D" id="3.40.50.1000">
    <property type="entry name" value="HAD superfamily/HAD-like"/>
    <property type="match status" value="1"/>
</dbReference>
<dbReference type="PROSITE" id="PS01047">
    <property type="entry name" value="HMA_1"/>
    <property type="match status" value="1"/>
</dbReference>
<feature type="transmembrane region" description="Helical" evidence="15">
    <location>
        <begin position="278"/>
        <end position="295"/>
    </location>
</feature>
<keyword evidence="8 15" id="KW-0547">Nucleotide-binding</keyword>
<dbReference type="InterPro" id="IPR023214">
    <property type="entry name" value="HAD_sf"/>
</dbReference>
<evidence type="ECO:0000256" key="10">
    <source>
        <dbReference type="ARBA" id="ARBA00022842"/>
    </source>
</evidence>
<keyword evidence="3" id="KW-0813">Transport</keyword>
<sequence>MAAEAARSAPAQACYHCGLPVPAGADWRAEIGGAPRAFCCAGCRAVAQAIHAAGLDGYYRRRPAAAGAPPPPRRPDLETYDLDEVQAAFTDIRQPRRSIHLLVEGIHCSACMWLIEHALAAVPGVEEAEVNLAQKRLHLTWDNRRVRLSALLGRLAGLGYAAVPYDPEIAEGAVRREARRLLYRVGFAGFAAMNMMWVAIALYAGAAEGEFRDLFHWVGLALATPTVFYAGWPFLRGAWASLRGRRPTMDVPIALGALATWGYSAAITLSGTRAAEPYFDSVVGFVFVLLVGRFLESLARRDAVAAGRRLLELQPQAARRLEADGSERMTPVRALRPGDLVRVRPGERIPVDGLVVEGEGSAEESLLTGESRPVPKRPGARVRAGTLSLDAALTVRTEAVLADTALGRIVRLVEAAQASRAPIQRLADRVVPWFVAATLALAAATFLAWLDAGAGPALVTATAVLIVTCPCAFGLATPMAVAVAAGRGARRGILVRDGAALEALARCDTVVLDKTGTVTEGRPAVAAAHEAGPADPGLRRRLAALEARAEHPLARAVGAWAGVDGPLPPVEGFRYRPGRGVAGRVEGHALVAGTAAWLAEHGAVVPLDLAAAAARAAEAGRTPLLVAEDGRARLLLEAEDRLRPEAPEVVRALAAGGLHPVLLSGDRRAAVAAVADTLGITRFEAEMLPEDKAAAVAALRREGRRVAMVGDGVNDAPALAAADVGIAVDRGADLSAESAGLLLTGDDLGRLAEAVALARDTLRVIRQNIGLALAYNAVMVPLAMSGHVTPLLAALAMPASSIAVTLNATRIGRRLREEPWKSSTACSPASS</sequence>
<evidence type="ECO:0000256" key="9">
    <source>
        <dbReference type="ARBA" id="ARBA00022840"/>
    </source>
</evidence>
<dbReference type="InterPro" id="IPR036163">
    <property type="entry name" value="HMA_dom_sf"/>
</dbReference>
<dbReference type="InterPro" id="IPR023299">
    <property type="entry name" value="ATPase_P-typ_cyto_dom_N"/>
</dbReference>
<evidence type="ECO:0000256" key="2">
    <source>
        <dbReference type="ARBA" id="ARBA00006024"/>
    </source>
</evidence>
<keyword evidence="11" id="KW-1278">Translocase</keyword>
<dbReference type="SUPFAM" id="SSF81665">
    <property type="entry name" value="Calcium ATPase, transmembrane domain M"/>
    <property type="match status" value="1"/>
</dbReference>
<dbReference type="PANTHER" id="PTHR43520:SF5">
    <property type="entry name" value="CATION-TRANSPORTING P-TYPE ATPASE-RELATED"/>
    <property type="match status" value="1"/>
</dbReference>
<evidence type="ECO:0000256" key="7">
    <source>
        <dbReference type="ARBA" id="ARBA00022723"/>
    </source>
</evidence>
<evidence type="ECO:0000256" key="13">
    <source>
        <dbReference type="ARBA" id="ARBA00023065"/>
    </source>
</evidence>
<dbReference type="InterPro" id="IPR044492">
    <property type="entry name" value="P_typ_ATPase_HD_dom"/>
</dbReference>
<dbReference type="SUPFAM" id="SSF55008">
    <property type="entry name" value="HMA, heavy metal-associated domain"/>
    <property type="match status" value="1"/>
</dbReference>
<dbReference type="InterPro" id="IPR059000">
    <property type="entry name" value="ATPase_P-type_domA"/>
</dbReference>
<dbReference type="Pfam" id="PF00122">
    <property type="entry name" value="E1-E2_ATPase"/>
    <property type="match status" value="1"/>
</dbReference>
<dbReference type="NCBIfam" id="TIGR01511">
    <property type="entry name" value="ATPase-IB1_Cu"/>
    <property type="match status" value="1"/>
</dbReference>
<keyword evidence="18" id="KW-1185">Reference proteome</keyword>
<keyword evidence="6 15" id="KW-0812">Transmembrane</keyword>
<dbReference type="SUPFAM" id="SSF56784">
    <property type="entry name" value="HAD-like"/>
    <property type="match status" value="1"/>
</dbReference>
<keyword evidence="12 15" id="KW-1133">Transmembrane helix</keyword>
<dbReference type="InterPro" id="IPR008250">
    <property type="entry name" value="ATPase_P-typ_transduc_dom_A_sf"/>
</dbReference>
<dbReference type="OrthoDB" id="9814270at2"/>
<dbReference type="PRINTS" id="PR00119">
    <property type="entry name" value="CATATPASE"/>
</dbReference>
<comment type="caution">
    <text evidence="17">The sequence shown here is derived from an EMBL/GenBank/DDBJ whole genome shotgun (WGS) entry which is preliminary data.</text>
</comment>
<proteinExistence type="inferred from homology"/>
<dbReference type="InterPro" id="IPR017969">
    <property type="entry name" value="Heavy-metal-associated_CS"/>
</dbReference>
<evidence type="ECO:0000256" key="3">
    <source>
        <dbReference type="ARBA" id="ARBA00022448"/>
    </source>
</evidence>
<organism evidence="17 18">
    <name type="scientific">Inmirania thermothiophila</name>
    <dbReference type="NCBI Taxonomy" id="1750597"/>
    <lineage>
        <taxon>Bacteria</taxon>
        <taxon>Pseudomonadati</taxon>
        <taxon>Pseudomonadota</taxon>
        <taxon>Gammaproteobacteria</taxon>
        <taxon>Chromatiales</taxon>
        <taxon>Ectothiorhodospiraceae</taxon>
        <taxon>Inmirania</taxon>
    </lineage>
</organism>
<dbReference type="Gene3D" id="3.40.1110.10">
    <property type="entry name" value="Calcium-transporting ATPase, cytoplasmic domain N"/>
    <property type="match status" value="1"/>
</dbReference>
<reference evidence="17 18" key="1">
    <citation type="submission" date="2018-11" db="EMBL/GenBank/DDBJ databases">
        <title>Genomic Encyclopedia of Type Strains, Phase IV (KMG-IV): sequencing the most valuable type-strain genomes for metagenomic binning, comparative biology and taxonomic classification.</title>
        <authorList>
            <person name="Goeker M."/>
        </authorList>
    </citation>
    <scope>NUCLEOTIDE SEQUENCE [LARGE SCALE GENOMIC DNA]</scope>
    <source>
        <strain evidence="17 18">DSM 100275</strain>
    </source>
</reference>
<evidence type="ECO:0000256" key="14">
    <source>
        <dbReference type="ARBA" id="ARBA00023136"/>
    </source>
</evidence>
<evidence type="ECO:0000259" key="16">
    <source>
        <dbReference type="PROSITE" id="PS50846"/>
    </source>
</evidence>
<keyword evidence="14 15" id="KW-0472">Membrane</keyword>
<name>A0A3N1Y6Q4_9GAMM</name>
<evidence type="ECO:0000256" key="11">
    <source>
        <dbReference type="ARBA" id="ARBA00022967"/>
    </source>
</evidence>
<dbReference type="InterPro" id="IPR001757">
    <property type="entry name" value="P_typ_ATPase"/>
</dbReference>
<dbReference type="InterPro" id="IPR006121">
    <property type="entry name" value="HMA_dom"/>
</dbReference>
<evidence type="ECO:0000256" key="8">
    <source>
        <dbReference type="ARBA" id="ARBA00022741"/>
    </source>
</evidence>
<dbReference type="Pfam" id="PF00403">
    <property type="entry name" value="HMA"/>
    <property type="match status" value="1"/>
</dbReference>
<dbReference type="AlphaFoldDB" id="A0A3N1Y6Q4"/>
<dbReference type="GO" id="GO:0043682">
    <property type="term" value="F:P-type divalent copper transporter activity"/>
    <property type="evidence" value="ECO:0007669"/>
    <property type="project" value="TreeGrafter"/>
</dbReference>
<keyword evidence="4 15" id="KW-1003">Cell membrane</keyword>
<feature type="transmembrane region" description="Helical" evidence="15">
    <location>
        <begin position="769"/>
        <end position="785"/>
    </location>
</feature>
<dbReference type="InterPro" id="IPR021993">
    <property type="entry name" value="ATPase-cat-bd"/>
</dbReference>
<dbReference type="Pfam" id="PF00702">
    <property type="entry name" value="Hydrolase"/>
    <property type="match status" value="1"/>
</dbReference>
<protein>
    <submittedName>
        <fullName evidence="17">Cu2+-exporting ATPase</fullName>
    </submittedName>
</protein>
<dbReference type="CDD" id="cd00371">
    <property type="entry name" value="HMA"/>
    <property type="match status" value="1"/>
</dbReference>
<dbReference type="SFLD" id="SFLDF00027">
    <property type="entry name" value="p-type_atpase"/>
    <property type="match status" value="1"/>
</dbReference>
<comment type="subcellular location">
    <subcellularLocation>
        <location evidence="1">Cell membrane</location>
        <topology evidence="1">Multi-pass membrane protein</topology>
    </subcellularLocation>
</comment>
<dbReference type="GO" id="GO:0016887">
    <property type="term" value="F:ATP hydrolysis activity"/>
    <property type="evidence" value="ECO:0007669"/>
    <property type="project" value="InterPro"/>
</dbReference>
<keyword evidence="5" id="KW-0597">Phosphoprotein</keyword>
<dbReference type="InterPro" id="IPR036412">
    <property type="entry name" value="HAD-like_sf"/>
</dbReference>
<dbReference type="GO" id="GO:0055070">
    <property type="term" value="P:copper ion homeostasis"/>
    <property type="evidence" value="ECO:0007669"/>
    <property type="project" value="TreeGrafter"/>
</dbReference>
<feature type="transmembrane region" description="Helical" evidence="15">
    <location>
        <begin position="462"/>
        <end position="486"/>
    </location>
</feature>
<keyword evidence="9 15" id="KW-0067">ATP-binding</keyword>
<dbReference type="SUPFAM" id="SSF81653">
    <property type="entry name" value="Calcium ATPase, transduction domain A"/>
    <property type="match status" value="1"/>
</dbReference>
<gene>
    <name evidence="17" type="ORF">EDC57_0353</name>
</gene>
<dbReference type="PROSITE" id="PS00154">
    <property type="entry name" value="ATPASE_E1_E2"/>
    <property type="match status" value="1"/>
</dbReference>
<keyword evidence="10" id="KW-0460">Magnesium</keyword>
<accession>A0A3N1Y6Q4</accession>
<evidence type="ECO:0000256" key="6">
    <source>
        <dbReference type="ARBA" id="ARBA00022692"/>
    </source>
</evidence>
<dbReference type="Pfam" id="PF12156">
    <property type="entry name" value="ATPase-cat_bd"/>
    <property type="match status" value="1"/>
</dbReference>
<feature type="transmembrane region" description="Helical" evidence="15">
    <location>
        <begin position="181"/>
        <end position="202"/>
    </location>
</feature>
<dbReference type="PANTHER" id="PTHR43520">
    <property type="entry name" value="ATP7, ISOFORM B"/>
    <property type="match status" value="1"/>
</dbReference>
<dbReference type="SFLD" id="SFLDG00002">
    <property type="entry name" value="C1.7:_P-type_atpase_like"/>
    <property type="match status" value="1"/>
</dbReference>
<dbReference type="SFLD" id="SFLDS00003">
    <property type="entry name" value="Haloacid_Dehalogenase"/>
    <property type="match status" value="1"/>
</dbReference>
<dbReference type="InterPro" id="IPR023298">
    <property type="entry name" value="ATPase_P-typ_TM_dom_sf"/>
</dbReference>
<dbReference type="GO" id="GO:0005886">
    <property type="term" value="C:plasma membrane"/>
    <property type="evidence" value="ECO:0007669"/>
    <property type="project" value="UniProtKB-SubCell"/>
</dbReference>